<dbReference type="Proteomes" id="UP001469553">
    <property type="component" value="Unassembled WGS sequence"/>
</dbReference>
<proteinExistence type="predicted"/>
<protein>
    <recommendedName>
        <fullName evidence="3">Secreted protein</fullName>
    </recommendedName>
</protein>
<evidence type="ECO:0000313" key="2">
    <source>
        <dbReference type="Proteomes" id="UP001469553"/>
    </source>
</evidence>
<dbReference type="EMBL" id="JAHRIP010047128">
    <property type="protein sequence ID" value="MEQ2298205.1"/>
    <property type="molecule type" value="Genomic_DNA"/>
</dbReference>
<comment type="caution">
    <text evidence="1">The sequence shown here is derived from an EMBL/GenBank/DDBJ whole genome shotgun (WGS) entry which is preliminary data.</text>
</comment>
<gene>
    <name evidence="1" type="ORF">AMECASPLE_002776</name>
</gene>
<evidence type="ECO:0008006" key="3">
    <source>
        <dbReference type="Google" id="ProtNLM"/>
    </source>
</evidence>
<organism evidence="1 2">
    <name type="scientific">Ameca splendens</name>
    <dbReference type="NCBI Taxonomy" id="208324"/>
    <lineage>
        <taxon>Eukaryota</taxon>
        <taxon>Metazoa</taxon>
        <taxon>Chordata</taxon>
        <taxon>Craniata</taxon>
        <taxon>Vertebrata</taxon>
        <taxon>Euteleostomi</taxon>
        <taxon>Actinopterygii</taxon>
        <taxon>Neopterygii</taxon>
        <taxon>Teleostei</taxon>
        <taxon>Neoteleostei</taxon>
        <taxon>Acanthomorphata</taxon>
        <taxon>Ovalentaria</taxon>
        <taxon>Atherinomorphae</taxon>
        <taxon>Cyprinodontiformes</taxon>
        <taxon>Goodeidae</taxon>
        <taxon>Ameca</taxon>
    </lineage>
</organism>
<sequence length="81" mass="9493">MMLLQSFGFFSGTLPVIFGEAEPEVKVVFYPQRLCGHHVVRRDVGISPWHRFINNNLETKTRTFYIPDPDFTHCSCWTDMK</sequence>
<name>A0ABV0YXR4_9TELE</name>
<reference evidence="1 2" key="1">
    <citation type="submission" date="2021-06" db="EMBL/GenBank/DDBJ databases">
        <authorList>
            <person name="Palmer J.M."/>
        </authorList>
    </citation>
    <scope>NUCLEOTIDE SEQUENCE [LARGE SCALE GENOMIC DNA]</scope>
    <source>
        <strain evidence="1 2">AS_MEX2019</strain>
        <tissue evidence="1">Muscle</tissue>
    </source>
</reference>
<evidence type="ECO:0000313" key="1">
    <source>
        <dbReference type="EMBL" id="MEQ2298205.1"/>
    </source>
</evidence>
<keyword evidence="2" id="KW-1185">Reference proteome</keyword>
<accession>A0ABV0YXR4</accession>